<comment type="caution">
    <text evidence="17">The sequence shown here is derived from an EMBL/GenBank/DDBJ whole genome shotgun (WGS) entry which is preliminary data.</text>
</comment>
<protein>
    <recommendedName>
        <fullName evidence="4">protein S-acyltransferase</fullName>
        <ecNumber evidence="4">2.3.1.225</ecNumber>
    </recommendedName>
</protein>
<dbReference type="InterPro" id="IPR036770">
    <property type="entry name" value="Ankyrin_rpt-contain_sf"/>
</dbReference>
<feature type="repeat" description="ANK" evidence="14">
    <location>
        <begin position="494"/>
        <end position="526"/>
    </location>
</feature>
<evidence type="ECO:0000256" key="2">
    <source>
        <dbReference type="ARBA" id="ARBA00004394"/>
    </source>
</evidence>
<dbReference type="Proteomes" id="UP000290289">
    <property type="component" value="Chromosome 10"/>
</dbReference>
<gene>
    <name evidence="17" type="ORF">DVH24_002515</name>
</gene>
<feature type="transmembrane region" description="Helical" evidence="16">
    <location>
        <begin position="685"/>
        <end position="705"/>
    </location>
</feature>
<dbReference type="FunFam" id="1.25.40.20:FF:000334">
    <property type="entry name" value="S-acyltransferase"/>
    <property type="match status" value="1"/>
</dbReference>
<dbReference type="FunFam" id="1.25.40.20:FF:000300">
    <property type="entry name" value="S-acyltransferase"/>
    <property type="match status" value="1"/>
</dbReference>
<keyword evidence="6 16" id="KW-0812">Transmembrane</keyword>
<feature type="repeat" description="ANK" evidence="14">
    <location>
        <begin position="461"/>
        <end position="493"/>
    </location>
</feature>
<dbReference type="GO" id="GO:0000139">
    <property type="term" value="C:Golgi membrane"/>
    <property type="evidence" value="ECO:0007669"/>
    <property type="project" value="UniProtKB-SubCell"/>
</dbReference>
<dbReference type="SUPFAM" id="SSF48403">
    <property type="entry name" value="Ankyrin repeat"/>
    <property type="match status" value="1"/>
</dbReference>
<evidence type="ECO:0000256" key="10">
    <source>
        <dbReference type="ARBA" id="ARBA00023136"/>
    </source>
</evidence>
<keyword evidence="12" id="KW-0449">Lipoprotein</keyword>
<evidence type="ECO:0000256" key="13">
    <source>
        <dbReference type="ARBA" id="ARBA00048048"/>
    </source>
</evidence>
<dbReference type="EC" id="2.3.1.225" evidence="4"/>
<evidence type="ECO:0000256" key="15">
    <source>
        <dbReference type="SAM" id="MobiDB-lite"/>
    </source>
</evidence>
<accession>A0A498ITG8</accession>
<comment type="similarity">
    <text evidence="3">Belongs to the DHHC palmitoyltransferase family.</text>
</comment>
<dbReference type="Gene3D" id="1.25.40.20">
    <property type="entry name" value="Ankyrin repeat-containing domain"/>
    <property type="match status" value="2"/>
</dbReference>
<keyword evidence="9" id="KW-0333">Golgi apparatus</keyword>
<feature type="repeat" description="ANK" evidence="14">
    <location>
        <begin position="394"/>
        <end position="426"/>
    </location>
</feature>
<feature type="transmembrane region" description="Helical" evidence="16">
    <location>
        <begin position="606"/>
        <end position="625"/>
    </location>
</feature>
<evidence type="ECO:0000313" key="18">
    <source>
        <dbReference type="Proteomes" id="UP000290289"/>
    </source>
</evidence>
<keyword evidence="7" id="KW-0677">Repeat</keyword>
<comment type="subcellular location">
    <subcellularLocation>
        <location evidence="1">Endomembrane system</location>
        <topology evidence="1">Multi-pass membrane protein</topology>
    </subcellularLocation>
    <subcellularLocation>
        <location evidence="2">Golgi apparatus membrane</location>
    </subcellularLocation>
</comment>
<feature type="compositionally biased region" description="Basic and acidic residues" evidence="15">
    <location>
        <begin position="92"/>
        <end position="103"/>
    </location>
</feature>
<evidence type="ECO:0000313" key="17">
    <source>
        <dbReference type="EMBL" id="RXH85417.1"/>
    </source>
</evidence>
<keyword evidence="10 16" id="KW-0472">Membrane</keyword>
<dbReference type="InterPro" id="IPR002110">
    <property type="entry name" value="Ankyrin_rpt"/>
</dbReference>
<evidence type="ECO:0000256" key="14">
    <source>
        <dbReference type="PROSITE-ProRule" id="PRU00023"/>
    </source>
</evidence>
<keyword evidence="11" id="KW-0564">Palmitate</keyword>
<reference evidence="17 18" key="1">
    <citation type="submission" date="2018-10" db="EMBL/GenBank/DDBJ databases">
        <title>A high-quality apple genome assembly.</title>
        <authorList>
            <person name="Hu J."/>
        </authorList>
    </citation>
    <scope>NUCLEOTIDE SEQUENCE [LARGE SCALE GENOMIC DNA]</scope>
    <source>
        <strain evidence="18">cv. HFTH1</strain>
        <tissue evidence="17">Young leaf</tissue>
    </source>
</reference>
<evidence type="ECO:0000256" key="11">
    <source>
        <dbReference type="ARBA" id="ARBA00023139"/>
    </source>
</evidence>
<evidence type="ECO:0000256" key="4">
    <source>
        <dbReference type="ARBA" id="ARBA00012210"/>
    </source>
</evidence>
<feature type="transmembrane region" description="Helical" evidence="16">
    <location>
        <begin position="573"/>
        <end position="594"/>
    </location>
</feature>
<evidence type="ECO:0000256" key="16">
    <source>
        <dbReference type="SAM" id="Phobius"/>
    </source>
</evidence>
<dbReference type="PROSITE" id="PS50297">
    <property type="entry name" value="ANK_REP_REGION"/>
    <property type="match status" value="3"/>
</dbReference>
<organism evidence="17 18">
    <name type="scientific">Malus domestica</name>
    <name type="common">Apple</name>
    <name type="synonym">Pyrus malus</name>
    <dbReference type="NCBI Taxonomy" id="3750"/>
    <lineage>
        <taxon>Eukaryota</taxon>
        <taxon>Viridiplantae</taxon>
        <taxon>Streptophyta</taxon>
        <taxon>Embryophyta</taxon>
        <taxon>Tracheophyta</taxon>
        <taxon>Spermatophyta</taxon>
        <taxon>Magnoliopsida</taxon>
        <taxon>eudicotyledons</taxon>
        <taxon>Gunneridae</taxon>
        <taxon>Pentapetalae</taxon>
        <taxon>rosids</taxon>
        <taxon>fabids</taxon>
        <taxon>Rosales</taxon>
        <taxon>Rosaceae</taxon>
        <taxon>Amygdaloideae</taxon>
        <taxon>Maleae</taxon>
        <taxon>Malus</taxon>
    </lineage>
</organism>
<evidence type="ECO:0000256" key="6">
    <source>
        <dbReference type="ARBA" id="ARBA00022692"/>
    </source>
</evidence>
<evidence type="ECO:0000256" key="5">
    <source>
        <dbReference type="ARBA" id="ARBA00022679"/>
    </source>
</evidence>
<keyword evidence="5" id="KW-0808">Transferase</keyword>
<feature type="region of interest" description="Disordered" evidence="15">
    <location>
        <begin position="92"/>
        <end position="119"/>
    </location>
</feature>
<keyword evidence="8 16" id="KW-1133">Transmembrane helix</keyword>
<evidence type="ECO:0000256" key="12">
    <source>
        <dbReference type="ARBA" id="ARBA00023288"/>
    </source>
</evidence>
<evidence type="ECO:0000256" key="7">
    <source>
        <dbReference type="ARBA" id="ARBA00022737"/>
    </source>
</evidence>
<evidence type="ECO:0000256" key="9">
    <source>
        <dbReference type="ARBA" id="ARBA00023034"/>
    </source>
</evidence>
<dbReference type="EMBL" id="RDQH01000336">
    <property type="protein sequence ID" value="RXH85417.1"/>
    <property type="molecule type" value="Genomic_DNA"/>
</dbReference>
<sequence>MVCVTAKVEVWSPHHNVRDVNGATEMKVRVVCRKVYDYIRYDLKEIAFPSSLPDPPHIKKRRKLTMREWFLVLKEASRLYAASWVRDVGPELRPNDYKNKESEDGPGGAQRTAKEKEPSTLEDLAVAARGGMETLKPALQRVYMTRASAYRDALQSFIHGYQEGIQQVMEKKAKDSKSEQETGWMKWKSASGVLCDRHMPLKLKGKFYRTAIRSAMLYDTECWAVKHQHVHKMGVAEMRMLRWRCGLMRKDKIRNEWVGHVQRRPIDALVRRCDYGTEVQGRRGRGRPRKTLEETLRKDLEYLDLTEDMTQNRAQWPMASSEIEVVSSEPKTQKNPAEMPVLDVFSASAYGDFQKLRKFVEQDGASLSKPDVHGYYALHWAALNNFPDIAHYIIQQTALHWAAVQGAIAAADVLLQNGARVEAADVHGYRAVHVAAKYGQTSFLNHIVAIYHADFDAPDNEGRSPLHWAAYKGFADTVRLLLFRDACQGRQDKEGCTPLHWAALRGNVEACTVLVYAGSKKELMVKDNAGFTPVQIASDKGHQHVALFLANQQRAHRKCWRDKFCIGKMADIGYAPVLLCIIVFQTVLFMNSVLAAPNLTKVTAAVSLWGWAAISLAVGSLIMFYRCSSKDPGYIKRAGDFSNPINTEIIRPVRSKHCPTFQRIWSALPGLQTEETWIRRVVVQYPSIVAFLFVDIIILIAATTLTKAQATQIARNITTNELANANRYGYLRGPDGRFRNPYNHGCTKNCSDFLIQGHTDDDEIAWSPLQQVAS</sequence>
<proteinExistence type="inferred from homology"/>
<dbReference type="PROSITE" id="PS50088">
    <property type="entry name" value="ANK_REPEAT"/>
    <property type="match status" value="3"/>
</dbReference>
<dbReference type="PANTHER" id="PTHR36064">
    <property type="entry name" value="EMBRYO DEFECTIVE 2735"/>
    <property type="match status" value="1"/>
</dbReference>
<dbReference type="SMART" id="SM00248">
    <property type="entry name" value="ANK"/>
    <property type="match status" value="5"/>
</dbReference>
<comment type="catalytic activity">
    <reaction evidence="13">
        <text>L-cysteinyl-[protein] + hexadecanoyl-CoA = S-hexadecanoyl-L-cysteinyl-[protein] + CoA</text>
        <dbReference type="Rhea" id="RHEA:36683"/>
        <dbReference type="Rhea" id="RHEA-COMP:10131"/>
        <dbReference type="Rhea" id="RHEA-COMP:11032"/>
        <dbReference type="ChEBI" id="CHEBI:29950"/>
        <dbReference type="ChEBI" id="CHEBI:57287"/>
        <dbReference type="ChEBI" id="CHEBI:57379"/>
        <dbReference type="ChEBI" id="CHEBI:74151"/>
        <dbReference type="EC" id="2.3.1.225"/>
    </reaction>
</comment>
<evidence type="ECO:0000256" key="3">
    <source>
        <dbReference type="ARBA" id="ARBA00008574"/>
    </source>
</evidence>
<dbReference type="STRING" id="3750.A0A498ITG8"/>
<evidence type="ECO:0000256" key="1">
    <source>
        <dbReference type="ARBA" id="ARBA00004127"/>
    </source>
</evidence>
<dbReference type="Pfam" id="PF12796">
    <property type="entry name" value="Ank_2"/>
    <property type="match status" value="2"/>
</dbReference>
<dbReference type="GO" id="GO:0019706">
    <property type="term" value="F:protein-cysteine S-palmitoyltransferase activity"/>
    <property type="evidence" value="ECO:0007669"/>
    <property type="project" value="UniProtKB-EC"/>
</dbReference>
<dbReference type="AlphaFoldDB" id="A0A498ITG8"/>
<evidence type="ECO:0000256" key="8">
    <source>
        <dbReference type="ARBA" id="ARBA00022989"/>
    </source>
</evidence>
<keyword evidence="18" id="KW-1185">Reference proteome</keyword>
<name>A0A498ITG8_MALDO</name>
<keyword evidence="14" id="KW-0040">ANK repeat</keyword>